<dbReference type="eggNOG" id="COG1873">
    <property type="taxonomic scope" value="Bacteria"/>
</dbReference>
<feature type="region of interest" description="Disordered" evidence="1">
    <location>
        <begin position="1"/>
        <end position="22"/>
    </location>
</feature>
<sequence length="102" mass="11376">MKSEKEKILSSPLIGGDKVKNPEGEDLGEIKEWVMDTGKGKVEYGILSFGGFMGIGNKNFAIPYEALVKGNDNNHFVLNVDKETLVNAYSQIEHQGKSYYIY</sequence>
<dbReference type="PANTHER" id="PTHR36505">
    <property type="entry name" value="BLR1072 PROTEIN"/>
    <property type="match status" value="1"/>
</dbReference>
<organism evidence="3 4">
    <name type="scientific">Sporocytophaga myxococcoides</name>
    <dbReference type="NCBI Taxonomy" id="153721"/>
    <lineage>
        <taxon>Bacteria</taxon>
        <taxon>Pseudomonadati</taxon>
        <taxon>Bacteroidota</taxon>
        <taxon>Cytophagia</taxon>
        <taxon>Cytophagales</taxon>
        <taxon>Cytophagaceae</taxon>
        <taxon>Sporocytophaga</taxon>
    </lineage>
</organism>
<protein>
    <recommendedName>
        <fullName evidence="2">PRC-barrel domain-containing protein</fullName>
    </recommendedName>
</protein>
<dbReference type="EMBL" id="BBLT01000010">
    <property type="protein sequence ID" value="GAL87053.1"/>
    <property type="molecule type" value="Genomic_DNA"/>
</dbReference>
<evidence type="ECO:0000259" key="2">
    <source>
        <dbReference type="Pfam" id="PF05239"/>
    </source>
</evidence>
<keyword evidence="4" id="KW-1185">Reference proteome</keyword>
<evidence type="ECO:0000313" key="3">
    <source>
        <dbReference type="EMBL" id="GAL87053.1"/>
    </source>
</evidence>
<dbReference type="InterPro" id="IPR011033">
    <property type="entry name" value="PRC_barrel-like_sf"/>
</dbReference>
<dbReference type="InterPro" id="IPR027275">
    <property type="entry name" value="PRC-brl_dom"/>
</dbReference>
<gene>
    <name evidence="3" type="ORF">MYP_4283</name>
</gene>
<name>A0A098LLM7_9BACT</name>
<dbReference type="AlphaFoldDB" id="A0A098LLM7"/>
<dbReference type="SUPFAM" id="SSF50346">
    <property type="entry name" value="PRC-barrel domain"/>
    <property type="match status" value="1"/>
</dbReference>
<dbReference type="Pfam" id="PF05239">
    <property type="entry name" value="PRC"/>
    <property type="match status" value="1"/>
</dbReference>
<dbReference type="Proteomes" id="UP000030185">
    <property type="component" value="Unassembled WGS sequence"/>
</dbReference>
<feature type="domain" description="PRC-barrel" evidence="2">
    <location>
        <begin position="16"/>
        <end position="84"/>
    </location>
</feature>
<reference evidence="3 4" key="1">
    <citation type="submission" date="2014-09" db="EMBL/GenBank/DDBJ databases">
        <title>Sporocytophaga myxococcoides PG-01 genome sequencing.</title>
        <authorList>
            <person name="Liu L."/>
            <person name="Gao P.J."/>
            <person name="Chen G.J."/>
            <person name="Wang L.S."/>
        </authorList>
    </citation>
    <scope>NUCLEOTIDE SEQUENCE [LARGE SCALE GENOMIC DNA]</scope>
    <source>
        <strain evidence="3 4">PG-01</strain>
    </source>
</reference>
<dbReference type="OrthoDB" id="286778at2"/>
<evidence type="ECO:0000313" key="4">
    <source>
        <dbReference type="Proteomes" id="UP000030185"/>
    </source>
</evidence>
<proteinExistence type="predicted"/>
<dbReference type="RefSeq" id="WP_045467702.1">
    <property type="nucleotide sequence ID" value="NZ_BBLT01000010.1"/>
</dbReference>
<dbReference type="Gene3D" id="2.30.30.240">
    <property type="entry name" value="PRC-barrel domain"/>
    <property type="match status" value="1"/>
</dbReference>
<dbReference type="PANTHER" id="PTHR36505:SF1">
    <property type="entry name" value="BLR1072 PROTEIN"/>
    <property type="match status" value="1"/>
</dbReference>
<evidence type="ECO:0000256" key="1">
    <source>
        <dbReference type="SAM" id="MobiDB-lite"/>
    </source>
</evidence>
<dbReference type="STRING" id="153721.MYP_4283"/>
<accession>A0A098LLM7</accession>
<comment type="caution">
    <text evidence="3">The sequence shown here is derived from an EMBL/GenBank/DDBJ whole genome shotgun (WGS) entry which is preliminary data.</text>
</comment>